<gene>
    <name evidence="2" type="ORF">BB561_005353</name>
</gene>
<feature type="region of interest" description="Disordered" evidence="1">
    <location>
        <begin position="296"/>
        <end position="378"/>
    </location>
</feature>
<dbReference type="AlphaFoldDB" id="A0A2T9YAR3"/>
<dbReference type="OrthoDB" id="2367999at2759"/>
<organism evidence="2 3">
    <name type="scientific">Smittium simulii</name>
    <dbReference type="NCBI Taxonomy" id="133385"/>
    <lineage>
        <taxon>Eukaryota</taxon>
        <taxon>Fungi</taxon>
        <taxon>Fungi incertae sedis</taxon>
        <taxon>Zoopagomycota</taxon>
        <taxon>Kickxellomycotina</taxon>
        <taxon>Harpellomycetes</taxon>
        <taxon>Harpellales</taxon>
        <taxon>Legeriomycetaceae</taxon>
        <taxon>Smittium</taxon>
    </lineage>
</organism>
<dbReference type="Proteomes" id="UP000245383">
    <property type="component" value="Unassembled WGS sequence"/>
</dbReference>
<feature type="compositionally biased region" description="Low complexity" evidence="1">
    <location>
        <begin position="341"/>
        <end position="352"/>
    </location>
</feature>
<name>A0A2T9YAR3_9FUNG</name>
<feature type="compositionally biased region" description="Low complexity" evidence="1">
    <location>
        <begin position="225"/>
        <end position="241"/>
    </location>
</feature>
<feature type="region of interest" description="Disordered" evidence="1">
    <location>
        <begin position="200"/>
        <end position="263"/>
    </location>
</feature>
<feature type="compositionally biased region" description="Polar residues" evidence="1">
    <location>
        <begin position="242"/>
        <end position="255"/>
    </location>
</feature>
<keyword evidence="3" id="KW-1185">Reference proteome</keyword>
<evidence type="ECO:0000313" key="3">
    <source>
        <dbReference type="Proteomes" id="UP000245383"/>
    </source>
</evidence>
<evidence type="ECO:0000313" key="2">
    <source>
        <dbReference type="EMBL" id="PVU89438.1"/>
    </source>
</evidence>
<reference evidence="2 3" key="1">
    <citation type="journal article" date="2018" name="MBio">
        <title>Comparative Genomics Reveals the Core Gene Toolbox for the Fungus-Insect Symbiosis.</title>
        <authorList>
            <person name="Wang Y."/>
            <person name="Stata M."/>
            <person name="Wang W."/>
            <person name="Stajich J.E."/>
            <person name="White M.M."/>
            <person name="Moncalvo J.M."/>
        </authorList>
    </citation>
    <scope>NUCLEOTIDE SEQUENCE [LARGE SCALE GENOMIC DNA]</scope>
    <source>
        <strain evidence="2 3">SWE-8-4</strain>
    </source>
</reference>
<comment type="caution">
    <text evidence="2">The sequence shown here is derived from an EMBL/GenBank/DDBJ whole genome shotgun (WGS) entry which is preliminary data.</text>
</comment>
<sequence>MRKKVDDNHIKELTEKVNQLLRERGSQEEPEDPHVLTRISVTDLTAYPELIEALPSIEEDFFRSPLTDEERKSALYSCPKNSSMNYIPPPLNDSALSAVKKTDSTLYGIQLALAQATRPIDFYVHRRIQDNPTLDTAEDPETMFASTMRALLLDIAATVTQTRLDNIHREMGLPGKPQQLIPLDTKPLMDQEMLDALVASKKPAPRRQRVQPFCKRQQNSVPRDAVSSSTATAHSTNAATSPDTSSSHQDRQSSFCGRGRGRGRGRALNYVQIGVGKAHRQPMGLEHSGKGIQYSIHEPSLNHKPGGGAQNSGAFAPEFLDAINGPSPDVTSAAEQKKTDQGGQQSSDAGSGIPPVEASYRGSTTAKAGILQPTLHNS</sequence>
<protein>
    <submittedName>
        <fullName evidence="2">Uncharacterized protein</fullName>
    </submittedName>
</protein>
<accession>A0A2T9YAR3</accession>
<evidence type="ECO:0000256" key="1">
    <source>
        <dbReference type="SAM" id="MobiDB-lite"/>
    </source>
</evidence>
<dbReference type="EMBL" id="MBFR01000314">
    <property type="protein sequence ID" value="PVU89438.1"/>
    <property type="molecule type" value="Genomic_DNA"/>
</dbReference>
<dbReference type="STRING" id="133385.A0A2T9YAR3"/>
<proteinExistence type="predicted"/>